<evidence type="ECO:0000313" key="5">
    <source>
        <dbReference type="EMBL" id="AQQ69792.1"/>
    </source>
</evidence>
<dbReference type="Gene3D" id="2.60.120.260">
    <property type="entry name" value="Galactose-binding domain-like"/>
    <property type="match status" value="1"/>
</dbReference>
<dbReference type="Gene3D" id="3.40.50.1110">
    <property type="entry name" value="SGNH hydrolase"/>
    <property type="match status" value="1"/>
</dbReference>
<dbReference type="PANTHER" id="PTHR22901:SF0">
    <property type="entry name" value="SIALATE O-ACETYLESTERASE"/>
    <property type="match status" value="1"/>
</dbReference>
<dbReference type="STRING" id="1851148.SMSP2_00126"/>
<evidence type="ECO:0000259" key="4">
    <source>
        <dbReference type="Pfam" id="PF03629"/>
    </source>
</evidence>
<keyword evidence="6" id="KW-1185">Reference proteome</keyword>
<dbReference type="GO" id="GO:0001681">
    <property type="term" value="F:sialate O-acetylesterase activity"/>
    <property type="evidence" value="ECO:0007669"/>
    <property type="project" value="InterPro"/>
</dbReference>
<dbReference type="Pfam" id="PF22633">
    <property type="entry name" value="F5_F8_type_C_2"/>
    <property type="match status" value="1"/>
</dbReference>
<keyword evidence="1" id="KW-0378">Hydrolase</keyword>
<proteinExistence type="predicted"/>
<feature type="coiled-coil region" evidence="2">
    <location>
        <begin position="233"/>
        <end position="260"/>
    </location>
</feature>
<feature type="chain" id="PRO_5012343000" evidence="3">
    <location>
        <begin position="22"/>
        <end position="662"/>
    </location>
</feature>
<name>A0A1Q2MC23_9BACT</name>
<dbReference type="SUPFAM" id="SSF49785">
    <property type="entry name" value="Galactose-binding domain-like"/>
    <property type="match status" value="1"/>
</dbReference>
<sequence length="662" mass="73434" precursor="true">MKKQICCIIVSLIILTGSVFAQIELNSVFDSGMVLQRNTTVNIWGKASAGAQVTITGSCMVNPVTVRAGSGGQWQAGLETKGAGGPYNLIITDRKDNSAIELTDILCGEVWLCSGQSNMAMSVGNSNDAQEEIANADYPNIRLFQIPRLSSPDKQDDVNAKWQVCSPENIPDFSAAGYYFGRKLHKELNVPIGLIHSSWGGSRIEAWIPTLGYEDLDRLSGIYEEIKAKTPGSSEYNSKLKEAMASVEKWQKEALQALKDGKAVNDLPAVSLNLQQGNHGIQGLYNAMIHPIVPYTIKGVIWYQGESNRLDGMLYYEKMKALIGGWRSVWNQGDFPFYYVHLAPYRYADDEWLPLVWEAQLHSLTIPNTGMAVTNDIGNYQDIHPKNKQDVGKRLALWALAKDYGKTALVYSGPLFKSADFAGGKAVVKFDHSGSGLTTRDGKAPDWFEVAGDDGVFHKANAEITGKDTVTVWSEEVTSPKIVRLGWNKRATPNLMNKEGLPTPAFSSDIQTRLLPEGENFALNKPYTCTNENTHGTAWRQGLNDGSWAENSVNCFASNESDKFPKYATIDLEQIKTVSKVYIGVPAFGSTRNVEIQLSTNAKDFKTVGKYEFSLKKSEKALISFPPQQARYVRVAYLDTYKTRVNYNENFVFTTEVEVYKE</sequence>
<reference evidence="6" key="1">
    <citation type="submission" date="2017-02" db="EMBL/GenBank/DDBJ databases">
        <title>Comparative genomics and description of representatives of a novel lineage of planctomycetes thriving in anoxic sediments.</title>
        <authorList>
            <person name="Spring S."/>
            <person name="Bunk B."/>
            <person name="Sproer C."/>
        </authorList>
    </citation>
    <scope>NUCLEOTIDE SEQUENCE [LARGE SCALE GENOMIC DNA]</scope>
    <source>
        <strain evidence="6">SM-Chi-D1</strain>
    </source>
</reference>
<feature type="signal peptide" evidence="3">
    <location>
        <begin position="1"/>
        <end position="21"/>
    </location>
</feature>
<accession>A0A1Q2MC23</accession>
<keyword evidence="2" id="KW-0175">Coiled coil</keyword>
<dbReference type="KEGG" id="pbas:SMSP2_00126"/>
<feature type="domain" description="Sialate O-acetylesterase" evidence="4">
    <location>
        <begin position="283"/>
        <end position="396"/>
    </location>
</feature>
<dbReference type="SUPFAM" id="SSF52266">
    <property type="entry name" value="SGNH hydrolase"/>
    <property type="match status" value="1"/>
</dbReference>
<evidence type="ECO:0000256" key="1">
    <source>
        <dbReference type="ARBA" id="ARBA00022801"/>
    </source>
</evidence>
<dbReference type="Proteomes" id="UP000188181">
    <property type="component" value="Chromosome"/>
</dbReference>
<dbReference type="InterPro" id="IPR039329">
    <property type="entry name" value="SIAE"/>
</dbReference>
<dbReference type="EMBL" id="CP019646">
    <property type="protein sequence ID" value="AQQ69792.1"/>
    <property type="molecule type" value="Genomic_DNA"/>
</dbReference>
<dbReference type="InterPro" id="IPR013783">
    <property type="entry name" value="Ig-like_fold"/>
</dbReference>
<evidence type="ECO:0000256" key="2">
    <source>
        <dbReference type="SAM" id="Coils"/>
    </source>
</evidence>
<dbReference type="RefSeq" id="WP_186804773.1">
    <property type="nucleotide sequence ID" value="NZ_CP019646.1"/>
</dbReference>
<evidence type="ECO:0000256" key="3">
    <source>
        <dbReference type="SAM" id="SignalP"/>
    </source>
</evidence>
<dbReference type="InterPro" id="IPR036514">
    <property type="entry name" value="SGNH_hydro_sf"/>
</dbReference>
<evidence type="ECO:0000313" key="6">
    <source>
        <dbReference type="Proteomes" id="UP000188181"/>
    </source>
</evidence>
<keyword evidence="3" id="KW-0732">Signal</keyword>
<feature type="domain" description="Sialate O-acetylesterase" evidence="4">
    <location>
        <begin position="109"/>
        <end position="226"/>
    </location>
</feature>
<dbReference type="AlphaFoldDB" id="A0A1Q2MC23"/>
<dbReference type="PANTHER" id="PTHR22901">
    <property type="entry name" value="SIALATE O-ACETYLESTERASE"/>
    <property type="match status" value="1"/>
</dbReference>
<dbReference type="InterPro" id="IPR005181">
    <property type="entry name" value="SASA"/>
</dbReference>
<dbReference type="GO" id="GO:0005975">
    <property type="term" value="P:carbohydrate metabolic process"/>
    <property type="evidence" value="ECO:0007669"/>
    <property type="project" value="TreeGrafter"/>
</dbReference>
<dbReference type="Pfam" id="PF03629">
    <property type="entry name" value="SASA"/>
    <property type="match status" value="2"/>
</dbReference>
<organism evidence="5 6">
    <name type="scientific">Limihaloglobus sulfuriphilus</name>
    <dbReference type="NCBI Taxonomy" id="1851148"/>
    <lineage>
        <taxon>Bacteria</taxon>
        <taxon>Pseudomonadati</taxon>
        <taxon>Planctomycetota</taxon>
        <taxon>Phycisphaerae</taxon>
        <taxon>Sedimentisphaerales</taxon>
        <taxon>Sedimentisphaeraceae</taxon>
        <taxon>Limihaloglobus</taxon>
    </lineage>
</organism>
<dbReference type="Gene3D" id="2.60.40.10">
    <property type="entry name" value="Immunoglobulins"/>
    <property type="match status" value="1"/>
</dbReference>
<dbReference type="InterPro" id="IPR008979">
    <property type="entry name" value="Galactose-bd-like_sf"/>
</dbReference>
<gene>
    <name evidence="5" type="ORF">SMSP2_00126</name>
</gene>
<protein>
    <submittedName>
        <fullName evidence="5">F5/8 type C domain protein</fullName>
    </submittedName>
</protein>